<keyword evidence="3" id="KW-1185">Reference proteome</keyword>
<gene>
    <name evidence="2" type="ORF">B0H98_1196</name>
</gene>
<dbReference type="RefSeq" id="WP_106376205.1">
    <property type="nucleotide sequence ID" value="NZ_PVTK01000019.1"/>
</dbReference>
<proteinExistence type="predicted"/>
<dbReference type="InterPro" id="IPR025391">
    <property type="entry name" value="DUF4123"/>
</dbReference>
<name>A0A2T0UK78_9GAMM</name>
<organism evidence="2 3">
    <name type="scientific">Vreelandella songnenensis</name>
    <dbReference type="NCBI Taxonomy" id="1176243"/>
    <lineage>
        <taxon>Bacteria</taxon>
        <taxon>Pseudomonadati</taxon>
        <taxon>Pseudomonadota</taxon>
        <taxon>Gammaproteobacteria</taxon>
        <taxon>Oceanospirillales</taxon>
        <taxon>Halomonadaceae</taxon>
        <taxon>Vreelandella</taxon>
    </lineage>
</organism>
<reference evidence="2 3" key="1">
    <citation type="submission" date="2018-03" db="EMBL/GenBank/DDBJ databases">
        <title>Genomic Encyclopedia of Type Strains, Phase III (KMG-III): the genomes of soil and plant-associated and newly described type strains.</title>
        <authorList>
            <person name="Whitman W."/>
        </authorList>
    </citation>
    <scope>NUCLEOTIDE SEQUENCE [LARGE SCALE GENOMIC DNA]</scope>
    <source>
        <strain evidence="2 3">CGMCC 1.12152</strain>
    </source>
</reference>
<sequence length="275" mass="31776">MRYALNLPETRNNRYWLVDTASLPEGEVLRRFYAITKQPMFRWLYDGTPYQAVRDSGPVLLDITHDDNVWQQYGFKWVGQTASVVIDTPESLDALQERLANCLTIQTPGGGFGLLRFHEPALLHLLLGEELLSPASRLALMGEEACWHWPLCQREGDVIHERYYSINPTGIEPSETLRLNNITQQRFAGLRQFSRLTALLGNTVHRFDLLQRDEDITVLWRELEHYWHTTWKTGLKRKQAVESVESMLTRSDTLEQFVNELSAYAKAPLSVAMTR</sequence>
<dbReference type="EMBL" id="PVTK01000019">
    <property type="protein sequence ID" value="PRY58286.1"/>
    <property type="molecule type" value="Genomic_DNA"/>
</dbReference>
<evidence type="ECO:0000313" key="2">
    <source>
        <dbReference type="EMBL" id="PRY58286.1"/>
    </source>
</evidence>
<comment type="caution">
    <text evidence="2">The sequence shown here is derived from an EMBL/GenBank/DDBJ whole genome shotgun (WGS) entry which is preliminary data.</text>
</comment>
<dbReference type="AlphaFoldDB" id="A0A2T0UK78"/>
<dbReference type="Proteomes" id="UP000237647">
    <property type="component" value="Unassembled WGS sequence"/>
</dbReference>
<protein>
    <submittedName>
        <fullName evidence="2">Uncharacterized protein DUF4123</fullName>
    </submittedName>
</protein>
<feature type="domain" description="DUF4123" evidence="1">
    <location>
        <begin position="15"/>
        <end position="127"/>
    </location>
</feature>
<evidence type="ECO:0000259" key="1">
    <source>
        <dbReference type="Pfam" id="PF13503"/>
    </source>
</evidence>
<dbReference type="OrthoDB" id="6158843at2"/>
<dbReference type="Pfam" id="PF13503">
    <property type="entry name" value="DUF4123"/>
    <property type="match status" value="1"/>
</dbReference>
<accession>A0A2T0UK78</accession>
<evidence type="ECO:0000313" key="3">
    <source>
        <dbReference type="Proteomes" id="UP000237647"/>
    </source>
</evidence>